<evidence type="ECO:0000313" key="4">
    <source>
        <dbReference type="EMBL" id="KAG9237636.1"/>
    </source>
</evidence>
<feature type="compositionally biased region" description="Basic and acidic residues" evidence="3">
    <location>
        <begin position="1159"/>
        <end position="1172"/>
    </location>
</feature>
<dbReference type="EMBL" id="MU251383">
    <property type="protein sequence ID" value="KAG9237636.1"/>
    <property type="molecule type" value="Genomic_DNA"/>
</dbReference>
<feature type="compositionally biased region" description="Basic and acidic residues" evidence="3">
    <location>
        <begin position="539"/>
        <end position="555"/>
    </location>
</feature>
<organism evidence="4 5">
    <name type="scientific">Amylocarpus encephaloides</name>
    <dbReference type="NCBI Taxonomy" id="45428"/>
    <lineage>
        <taxon>Eukaryota</taxon>
        <taxon>Fungi</taxon>
        <taxon>Dikarya</taxon>
        <taxon>Ascomycota</taxon>
        <taxon>Pezizomycotina</taxon>
        <taxon>Leotiomycetes</taxon>
        <taxon>Helotiales</taxon>
        <taxon>Helotiales incertae sedis</taxon>
        <taxon>Amylocarpus</taxon>
    </lineage>
</organism>
<gene>
    <name evidence="4" type="ORF">BJ875DRAFT_453377</name>
</gene>
<feature type="region of interest" description="Disordered" evidence="3">
    <location>
        <begin position="1021"/>
        <end position="1054"/>
    </location>
</feature>
<name>A0A9P7YQ22_9HELO</name>
<evidence type="ECO:0000313" key="5">
    <source>
        <dbReference type="Proteomes" id="UP000824998"/>
    </source>
</evidence>
<evidence type="ECO:0000256" key="3">
    <source>
        <dbReference type="SAM" id="MobiDB-lite"/>
    </source>
</evidence>
<keyword evidence="5" id="KW-1185">Reference proteome</keyword>
<dbReference type="GO" id="GO:0006355">
    <property type="term" value="P:regulation of DNA-templated transcription"/>
    <property type="evidence" value="ECO:0007669"/>
    <property type="project" value="InterPro"/>
</dbReference>
<proteinExistence type="predicted"/>
<accession>A0A9P7YQ22</accession>
<feature type="region of interest" description="Disordered" evidence="3">
    <location>
        <begin position="1"/>
        <end position="201"/>
    </location>
</feature>
<dbReference type="InterPro" id="IPR000637">
    <property type="entry name" value="HMGI/Y_DNA-bd_CS"/>
</dbReference>
<dbReference type="GO" id="GO:0005634">
    <property type="term" value="C:nucleus"/>
    <property type="evidence" value="ECO:0007669"/>
    <property type="project" value="UniProtKB-SubCell"/>
</dbReference>
<feature type="compositionally biased region" description="Basic and acidic residues" evidence="3">
    <location>
        <begin position="508"/>
        <end position="517"/>
    </location>
</feature>
<feature type="compositionally biased region" description="Polar residues" evidence="3">
    <location>
        <begin position="1"/>
        <end position="12"/>
    </location>
</feature>
<feature type="compositionally biased region" description="Polar residues" evidence="3">
    <location>
        <begin position="767"/>
        <end position="786"/>
    </location>
</feature>
<comment type="caution">
    <text evidence="4">The sequence shown here is derived from an EMBL/GenBank/DDBJ whole genome shotgun (WGS) entry which is preliminary data.</text>
</comment>
<feature type="region of interest" description="Disordered" evidence="3">
    <location>
        <begin position="492"/>
        <end position="630"/>
    </location>
</feature>
<feature type="region of interest" description="Disordered" evidence="3">
    <location>
        <begin position="909"/>
        <end position="969"/>
    </location>
</feature>
<feature type="region of interest" description="Disordered" evidence="3">
    <location>
        <begin position="1080"/>
        <end position="1123"/>
    </location>
</feature>
<feature type="compositionally biased region" description="Polar residues" evidence="3">
    <location>
        <begin position="31"/>
        <end position="40"/>
    </location>
</feature>
<feature type="compositionally biased region" description="Low complexity" evidence="3">
    <location>
        <begin position="721"/>
        <end position="738"/>
    </location>
</feature>
<evidence type="ECO:0000256" key="2">
    <source>
        <dbReference type="ARBA" id="ARBA00023242"/>
    </source>
</evidence>
<feature type="region of interest" description="Disordered" evidence="3">
    <location>
        <begin position="709"/>
        <end position="743"/>
    </location>
</feature>
<evidence type="ECO:0000256" key="1">
    <source>
        <dbReference type="ARBA" id="ARBA00004123"/>
    </source>
</evidence>
<keyword evidence="2" id="KW-0539">Nucleus</keyword>
<feature type="region of interest" description="Disordered" evidence="3">
    <location>
        <begin position="660"/>
        <end position="681"/>
    </location>
</feature>
<feature type="region of interest" description="Disordered" evidence="3">
    <location>
        <begin position="314"/>
        <end position="343"/>
    </location>
</feature>
<feature type="compositionally biased region" description="Basic residues" evidence="3">
    <location>
        <begin position="14"/>
        <end position="25"/>
    </location>
</feature>
<protein>
    <submittedName>
        <fullName evidence="4">Uncharacterized protein</fullName>
    </submittedName>
</protein>
<dbReference type="OrthoDB" id="3946221at2759"/>
<sequence length="1348" mass="147323">MSSSPDPLNDTATFHHHSKPQRSFKPRSPAPSLQGNSPKKQTFELDVGDRISPHKIKVTVEASNSDVENWKEDDSPLASHVPKNRRRIRTTTTTVPVKGLSDREDDAQNATTPKRGRGRPRKSLGTPVPAKKGGRASTPSRAGNTPRKSASEATGDEDGEEGMLSIGKNVEIGRGKSRSQSRTRRKPPRKSVSTAGVATTDDVALSIAAKKVRRQKSSVVEGVAILEDDHQDFEEVVQLGAAETDGYLLSIDVNTSPGNTTFGNPPSDGDSGHGLIATSSPAKEVSQRTSWSSLRALNPLSPHQQTAVFPTLREEEEMGERSVARTARPANITLNQQEEDGAEVHDFLEDDVGEMVEFDTILESEGFSMISVDSVPSLREHRSSPWSQKGIDEPEKPTRSRIQLQFVDSGTVKGESIRRISVDRQEPMRSLQLSETSRFKRPGSEISLAEKLPENVEPASSRKSHLSNLLSQHILGVDDSFSSIAPDILEAATPGRPVTRPMPTNSTIKHDESHEDSFSAIPSAIMGAAATPAAKRHEKLTEHENPRPSDIDHQKLSVPQIKQNPFSNKSGQDMSPRLLTPEETPSPPYDPPSAVLITQGEPVAQGHSGSVSREQTHHEPSLMYSQMPSSPPIAPGGYTYTAHLRNYRQLRPEAIETPSIVFSSPSLPPPPGQQPQGHIGYSQGLAANRRPTLSPIARTGRVLQDAIVPLSPRSRSQSLGSPFKSPSTSRTSSSAQRDSQLDFSQDTWQKHLPKLALAHKLPSLSSRQSKWTRNNAQDDPFGNNSHVRNHRSPSIEDKEGYSLGLPNKGRLAEHRAGSIRSHVDSMMSENAMIWQAEEEIALDNGTAASMDNLTLEQTLVTKESTVDQQMDPAGGDNAIIIATDSREYAQIYQEHDDEDFDLLLETMGSSSPVSHTQEQSKTQQKYMAEKPRRSKIPSPWRKNSKRLTYSDELSHLSEPATNRPPLLGDMTGSAISKPVTARQVMIEPLSSDPLEYADLSGFQIPQKSNFQPRVRESGGLDLSALLGTSPPKKLPVLSSTTSGNTSSSEYGRQTSPVITAKQASKGIDSQNGVENVHTFTPIPQKMGFTPKARARNSSPVRRDTTNLFGNADPSRPKGSKPSVALFSSRFNIPVSKEPVPEHTRSVGSYDVSSSITSSAEKENQAIDNRTLKWTETVGQASKGSQITHSVSPTKSCLRSPLKTPSASFGSGPESPNKVVAFVSSSPMPDSPLAQPLSATIWSRDHWLLLESIVNAWKEENKKSPGLDSTFYGSKRRHSTKVVSRLLGRNIRCEGENVVLEQWHLEAVDEFRGEVPGWEEKTIALRVFGLIKGGEKRKARESAQLKETN</sequence>
<feature type="compositionally biased region" description="Polar residues" evidence="3">
    <location>
        <begin position="560"/>
        <end position="573"/>
    </location>
</feature>
<feature type="region of interest" description="Disordered" evidence="3">
    <location>
        <begin position="378"/>
        <end position="399"/>
    </location>
</feature>
<feature type="compositionally biased region" description="Polar residues" evidence="3">
    <location>
        <begin position="1173"/>
        <end position="1208"/>
    </location>
</feature>
<feature type="region of interest" description="Disordered" evidence="3">
    <location>
        <begin position="423"/>
        <end position="463"/>
    </location>
</feature>
<feature type="compositionally biased region" description="Polar residues" evidence="3">
    <location>
        <begin position="277"/>
        <end position="299"/>
    </location>
</feature>
<feature type="region of interest" description="Disordered" evidence="3">
    <location>
        <begin position="258"/>
        <end position="299"/>
    </location>
</feature>
<feature type="compositionally biased region" description="Basic and acidic residues" evidence="3">
    <location>
        <begin position="41"/>
        <end position="52"/>
    </location>
</feature>
<feature type="region of interest" description="Disordered" evidence="3">
    <location>
        <begin position="759"/>
        <end position="808"/>
    </location>
</feature>
<reference evidence="4" key="1">
    <citation type="journal article" date="2021" name="IMA Fungus">
        <title>Genomic characterization of three marine fungi, including Emericellopsis atlantica sp. nov. with signatures of a generalist lifestyle and marine biomass degradation.</title>
        <authorList>
            <person name="Hagestad O.C."/>
            <person name="Hou L."/>
            <person name="Andersen J.H."/>
            <person name="Hansen E.H."/>
            <person name="Altermark B."/>
            <person name="Li C."/>
            <person name="Kuhnert E."/>
            <person name="Cox R.J."/>
            <person name="Crous P.W."/>
            <person name="Spatafora J.W."/>
            <person name="Lail K."/>
            <person name="Amirebrahimi M."/>
            <person name="Lipzen A."/>
            <person name="Pangilinan J."/>
            <person name="Andreopoulos W."/>
            <person name="Hayes R.D."/>
            <person name="Ng V."/>
            <person name="Grigoriev I.V."/>
            <person name="Jackson S.A."/>
            <person name="Sutton T.D.S."/>
            <person name="Dobson A.D.W."/>
            <person name="Rama T."/>
        </authorList>
    </citation>
    <scope>NUCLEOTIDE SEQUENCE</scope>
    <source>
        <strain evidence="4">TRa018bII</strain>
    </source>
</reference>
<feature type="compositionally biased region" description="Basic residues" evidence="3">
    <location>
        <begin position="175"/>
        <end position="189"/>
    </location>
</feature>
<feature type="compositionally biased region" description="Polar residues" evidence="3">
    <location>
        <begin position="909"/>
        <end position="925"/>
    </location>
</feature>
<comment type="subcellular location">
    <subcellularLocation>
        <location evidence="1">Nucleus</location>
    </subcellularLocation>
</comment>
<feature type="compositionally biased region" description="Polar residues" evidence="3">
    <location>
        <begin position="137"/>
        <end position="152"/>
    </location>
</feature>
<feature type="region of interest" description="Disordered" evidence="3">
    <location>
        <begin position="1135"/>
        <end position="1213"/>
    </location>
</feature>
<dbReference type="Proteomes" id="UP000824998">
    <property type="component" value="Unassembled WGS sequence"/>
</dbReference>
<dbReference type="PROSITE" id="PS00354">
    <property type="entry name" value="HMGI_Y"/>
    <property type="match status" value="1"/>
</dbReference>
<feature type="compositionally biased region" description="Low complexity" evidence="3">
    <location>
        <begin position="1038"/>
        <end position="1048"/>
    </location>
</feature>